<comment type="caution">
    <text evidence="6">The sequence shown here is derived from an EMBL/GenBank/DDBJ whole genome shotgun (WGS) entry which is preliminary data.</text>
</comment>
<dbReference type="PANTHER" id="PTHR42648:SF32">
    <property type="entry name" value="RIBONUCLEASE H-LIKE DOMAIN, GAG-PRE-INTEGRASE DOMAIN PROTEIN-RELATED"/>
    <property type="match status" value="1"/>
</dbReference>
<sequence>MKLLKKNQAQHQQVRALLKKGRTVVVTTEDMQKRRNDVKERTSLLLALPNEHHLRFSKYKTSQELWDAILKTFGGNEATKKTKKNQLKQQYGKFKVEGSKTLEQTFNRLQAIISHLEFMDIEIEQDDLNQKFLTSLALEWLMHTIVWRNKSNLDTMSLDDLYNHLKFGKEEVNTASILTASTQVSPASANIDEDDIEKMDIKWNMPLLSMRADRFWKKTGKQISIQGTNVAAFDRLKVECFNCHKIGYFAREYRAPRSQNRGRRENYRQGSKVEELAPKALMAINEVGWDWSYMANEDKNHALVADEEALTEYALMTKTSSENETGESASTISSKLVINFVKAVDRPIEIKTNKVETIKKRAVKYAKLYIKTSKSANVRGQRIIILIQMTGNISYLSDYEPFDGGYVSFGQGGCKITGKGTIKIDKLEFENAYFLKDLKYNLFNVSQICDNKNSVLFTNSECIVLGRDFKLKDDTNVLLRTHRQHNMYSIDLNNIVPHKDLTCLVAKASLDESIIWHRRLGHLNFKTMNKLVRHNLVKGLPSKYFKNDHIYTACLKEKQHKVSCKSNLENSVSKPIHTLHMDLFGPTSVSSLNHKWYCLVVTDDFSRNKEMNDFCSIKGIKREFSNARTPQQNRVVERRNKTLIEAARTILADAKLLVTFWAKAVNTGCYVQNRVLVNKSQNKTPYELFNVVIAGKSSSNFLGTKDAVSQDVRKDMSSLRFVALPNWFHEAHLESSPEPSSDTRIISKRVISQDETPSLDNITTLANRFEDILRVTTTTIDTNRVEADVSNMETTITASHTPTLKINKDHPKSQIIGLVDTPIQTRNKSKDKEEQSFIATIHQKTTLDLLHLYLFSCFLSQKEPKEISDALKDPRVRPIGTKWVLKNKKDERRIVIRNKSMLVAQGHTQEEGIDYKEVFAPVARIEAIRLFLAYASFMRFTVYQMDVKSAFLYGTIDEEVYDKNVGDILKKFKYSDVRSANTPIDKENSWGKDGPGKDVELHLYRSMIGSLMYLTASRSYIMFAVCACARHQVTPKECHLHAVKRTFRYLKCHPKLGLWYPRESPIDLTIVATSTTKAEYVAAASGCGQVLWIQNQLLDYGHHFIRDCFEKKLISVDHIHTDDNVADLLTKPFDAGRSHTAKTFDLVWKRLGGAYGNLFLMGYTGSQWIKTTDAETKILATVDSKPKTISESSIRRNLKLNDKAGISSLPDAELFKNLTLMGSNIATAVVCLATNRVYNFSKMIFDGIVRNVNNKGEGSRTPTKPHHTPSPEAPQSPQHDLSSSSLPPVITKTIPTIIPTDTPPPRQYTRRARIAYVPSAVEVATVSVPTGSGMVRTASPIFTSASVVTPYSRRKGKEKMVETDTPKKKKLQEQIDIQLAREIEEQMMREDQRISEQIAKDAEIARIHAEEELQMLIDRLDRKNEVIARHLHDYEQASTDLSIGEKIKLINELVKYQDHHIKILKQATSDKEKELWVELKRLYEPDVEDQLWTHTQAMMYAPVEWKLYDSCGVHHMVSKDQEIFMLVEKDYLLRKGLAIVIISIPTASDRFPLPDYFPTASEDIFPLLRQRDATAEEVCAADEVKE</sequence>
<organism evidence="6">
    <name type="scientific">Tanacetum cinerariifolium</name>
    <name type="common">Dalmatian daisy</name>
    <name type="synonym">Chrysanthemum cinerariifolium</name>
    <dbReference type="NCBI Taxonomy" id="118510"/>
    <lineage>
        <taxon>Eukaryota</taxon>
        <taxon>Viridiplantae</taxon>
        <taxon>Streptophyta</taxon>
        <taxon>Embryophyta</taxon>
        <taxon>Tracheophyta</taxon>
        <taxon>Spermatophyta</taxon>
        <taxon>Magnoliopsida</taxon>
        <taxon>eudicotyledons</taxon>
        <taxon>Gunneridae</taxon>
        <taxon>Pentapetalae</taxon>
        <taxon>asterids</taxon>
        <taxon>campanulids</taxon>
        <taxon>Asterales</taxon>
        <taxon>Asteraceae</taxon>
        <taxon>Asteroideae</taxon>
        <taxon>Anthemideae</taxon>
        <taxon>Anthemidinae</taxon>
        <taxon>Tanacetum</taxon>
    </lineage>
</organism>
<gene>
    <name evidence="6" type="ORF">Tci_041235</name>
</gene>
<dbReference type="Pfam" id="PF13976">
    <property type="entry name" value="gag_pre-integrs"/>
    <property type="match status" value="1"/>
</dbReference>
<dbReference type="Pfam" id="PF14223">
    <property type="entry name" value="Retrotran_gag_2"/>
    <property type="match status" value="1"/>
</dbReference>
<evidence type="ECO:0000313" key="6">
    <source>
        <dbReference type="EMBL" id="GEU69257.1"/>
    </source>
</evidence>
<dbReference type="GO" id="GO:0003676">
    <property type="term" value="F:nucleic acid binding"/>
    <property type="evidence" value="ECO:0007669"/>
    <property type="project" value="InterPro"/>
</dbReference>
<dbReference type="PROSITE" id="PS50994">
    <property type="entry name" value="INTEGRASE"/>
    <property type="match status" value="1"/>
</dbReference>
<name>A0A6L2M7M9_TANCI</name>
<dbReference type="InterPro" id="IPR039537">
    <property type="entry name" value="Retrotran_Ty1/copia-like"/>
</dbReference>
<keyword evidence="3" id="KW-0175">Coiled coil</keyword>
<dbReference type="InterPro" id="IPR013103">
    <property type="entry name" value="RVT_2"/>
</dbReference>
<evidence type="ECO:0000256" key="1">
    <source>
        <dbReference type="ARBA" id="ARBA00022723"/>
    </source>
</evidence>
<dbReference type="InterPro" id="IPR036397">
    <property type="entry name" value="RNaseH_sf"/>
</dbReference>
<dbReference type="GO" id="GO:0006508">
    <property type="term" value="P:proteolysis"/>
    <property type="evidence" value="ECO:0007669"/>
    <property type="project" value="UniProtKB-KW"/>
</dbReference>
<dbReference type="Gene3D" id="3.30.420.10">
    <property type="entry name" value="Ribonuclease H-like superfamily/Ribonuclease H"/>
    <property type="match status" value="1"/>
</dbReference>
<feature type="region of interest" description="Disordered" evidence="4">
    <location>
        <begin position="1252"/>
        <end position="1288"/>
    </location>
</feature>
<dbReference type="InterPro" id="IPR025724">
    <property type="entry name" value="GAG-pre-integrase_dom"/>
</dbReference>
<accession>A0A6L2M7M9</accession>
<dbReference type="GO" id="GO:0046872">
    <property type="term" value="F:metal ion binding"/>
    <property type="evidence" value="ECO:0007669"/>
    <property type="project" value="UniProtKB-KW"/>
</dbReference>
<dbReference type="GO" id="GO:0015074">
    <property type="term" value="P:DNA integration"/>
    <property type="evidence" value="ECO:0007669"/>
    <property type="project" value="InterPro"/>
</dbReference>
<dbReference type="EMBL" id="BKCJ010005902">
    <property type="protein sequence ID" value="GEU69257.1"/>
    <property type="molecule type" value="Genomic_DNA"/>
</dbReference>
<keyword evidence="2" id="KW-0378">Hydrolase</keyword>
<dbReference type="GO" id="GO:0008233">
    <property type="term" value="F:peptidase activity"/>
    <property type="evidence" value="ECO:0007669"/>
    <property type="project" value="UniProtKB-KW"/>
</dbReference>
<feature type="compositionally biased region" description="Polar residues" evidence="4">
    <location>
        <begin position="1273"/>
        <end position="1286"/>
    </location>
</feature>
<proteinExistence type="predicted"/>
<evidence type="ECO:0000259" key="5">
    <source>
        <dbReference type="PROSITE" id="PS50994"/>
    </source>
</evidence>
<evidence type="ECO:0000256" key="3">
    <source>
        <dbReference type="SAM" id="Coils"/>
    </source>
</evidence>
<dbReference type="Pfam" id="PF07727">
    <property type="entry name" value="RVT_2"/>
    <property type="match status" value="1"/>
</dbReference>
<feature type="compositionally biased region" description="Polar residues" evidence="4">
    <location>
        <begin position="1252"/>
        <end position="1262"/>
    </location>
</feature>
<dbReference type="PANTHER" id="PTHR42648">
    <property type="entry name" value="TRANSPOSASE, PUTATIVE-RELATED"/>
    <property type="match status" value="1"/>
</dbReference>
<evidence type="ECO:0000256" key="2">
    <source>
        <dbReference type="ARBA" id="ARBA00022801"/>
    </source>
</evidence>
<feature type="coiled-coil region" evidence="3">
    <location>
        <begin position="1380"/>
        <end position="1419"/>
    </location>
</feature>
<protein>
    <recommendedName>
        <fullName evidence="5">Integrase catalytic domain-containing protein</fullName>
    </recommendedName>
</protein>
<dbReference type="InterPro" id="IPR012337">
    <property type="entry name" value="RNaseH-like_sf"/>
</dbReference>
<dbReference type="SUPFAM" id="SSF53098">
    <property type="entry name" value="Ribonuclease H-like"/>
    <property type="match status" value="1"/>
</dbReference>
<dbReference type="CDD" id="cd09272">
    <property type="entry name" value="RNase_HI_RT_Ty1"/>
    <property type="match status" value="1"/>
</dbReference>
<reference evidence="6" key="1">
    <citation type="journal article" date="2019" name="Sci. Rep.">
        <title>Draft genome of Tanacetum cinerariifolium, the natural source of mosquito coil.</title>
        <authorList>
            <person name="Yamashiro T."/>
            <person name="Shiraishi A."/>
            <person name="Satake H."/>
            <person name="Nakayama K."/>
        </authorList>
    </citation>
    <scope>NUCLEOTIDE SEQUENCE</scope>
</reference>
<feature type="domain" description="Integrase catalytic" evidence="5">
    <location>
        <begin position="586"/>
        <end position="693"/>
    </location>
</feature>
<evidence type="ECO:0000256" key="4">
    <source>
        <dbReference type="SAM" id="MobiDB-lite"/>
    </source>
</evidence>
<keyword evidence="1" id="KW-0479">Metal-binding</keyword>
<dbReference type="InterPro" id="IPR001584">
    <property type="entry name" value="Integrase_cat-core"/>
</dbReference>